<dbReference type="Proteomes" id="UP000256964">
    <property type="component" value="Unassembled WGS sequence"/>
</dbReference>
<organism evidence="2 3">
    <name type="scientific">Lentinus brumalis</name>
    <dbReference type="NCBI Taxonomy" id="2498619"/>
    <lineage>
        <taxon>Eukaryota</taxon>
        <taxon>Fungi</taxon>
        <taxon>Dikarya</taxon>
        <taxon>Basidiomycota</taxon>
        <taxon>Agaricomycotina</taxon>
        <taxon>Agaricomycetes</taxon>
        <taxon>Polyporales</taxon>
        <taxon>Polyporaceae</taxon>
        <taxon>Lentinus</taxon>
    </lineage>
</organism>
<evidence type="ECO:0000313" key="3">
    <source>
        <dbReference type="Proteomes" id="UP000256964"/>
    </source>
</evidence>
<protein>
    <submittedName>
        <fullName evidence="2">Uncharacterized protein</fullName>
    </submittedName>
</protein>
<dbReference type="EMBL" id="KZ857385">
    <property type="protein sequence ID" value="RDX54159.1"/>
    <property type="molecule type" value="Genomic_DNA"/>
</dbReference>
<evidence type="ECO:0000256" key="1">
    <source>
        <dbReference type="SAM" id="MobiDB-lite"/>
    </source>
</evidence>
<dbReference type="AlphaFoldDB" id="A0A371DNR3"/>
<keyword evidence="3" id="KW-1185">Reference proteome</keyword>
<feature type="compositionally biased region" description="Low complexity" evidence="1">
    <location>
        <begin position="52"/>
        <end position="66"/>
    </location>
</feature>
<feature type="region of interest" description="Disordered" evidence="1">
    <location>
        <begin position="49"/>
        <end position="73"/>
    </location>
</feature>
<gene>
    <name evidence="2" type="ORF">OH76DRAFT_1479195</name>
</gene>
<sequence length="155" mass="17141">MSYPKSCLKRDSVSSNASDKDSVGNTSPRQPYFLPNSVLVDSCTSIETANTSSSSLPSSSSGTSASRPRRKSVTFCDNDDVRVFYPPPAPLHTKAKRAASRLFRACADALRIEPYDFPSEEEYMRQEYSPSSPENADFLNAFAHVHIDEMYGSPR</sequence>
<evidence type="ECO:0000313" key="2">
    <source>
        <dbReference type="EMBL" id="RDX54159.1"/>
    </source>
</evidence>
<accession>A0A371DNR3</accession>
<feature type="compositionally biased region" description="Basic and acidic residues" evidence="1">
    <location>
        <begin position="8"/>
        <end position="22"/>
    </location>
</feature>
<name>A0A371DNR3_9APHY</name>
<reference evidence="2 3" key="1">
    <citation type="journal article" date="2018" name="Biotechnol. Biofuels">
        <title>Integrative visual omics of the white-rot fungus Polyporus brumalis exposes the biotechnological potential of its oxidative enzymes for delignifying raw plant biomass.</title>
        <authorList>
            <person name="Miyauchi S."/>
            <person name="Rancon A."/>
            <person name="Drula E."/>
            <person name="Hage H."/>
            <person name="Chaduli D."/>
            <person name="Favel A."/>
            <person name="Grisel S."/>
            <person name="Henrissat B."/>
            <person name="Herpoel-Gimbert I."/>
            <person name="Ruiz-Duenas F.J."/>
            <person name="Chevret D."/>
            <person name="Hainaut M."/>
            <person name="Lin J."/>
            <person name="Wang M."/>
            <person name="Pangilinan J."/>
            <person name="Lipzen A."/>
            <person name="Lesage-Meessen L."/>
            <person name="Navarro D."/>
            <person name="Riley R."/>
            <person name="Grigoriev I.V."/>
            <person name="Zhou S."/>
            <person name="Raouche S."/>
            <person name="Rosso M.N."/>
        </authorList>
    </citation>
    <scope>NUCLEOTIDE SEQUENCE [LARGE SCALE GENOMIC DNA]</scope>
    <source>
        <strain evidence="2 3">BRFM 1820</strain>
    </source>
</reference>
<feature type="region of interest" description="Disordered" evidence="1">
    <location>
        <begin position="1"/>
        <end position="34"/>
    </location>
</feature>
<proteinExistence type="predicted"/>
<dbReference type="OrthoDB" id="2752256at2759"/>